<protein>
    <submittedName>
        <fullName evidence="3">Uncharacterized protein</fullName>
    </submittedName>
</protein>
<keyword evidence="2" id="KW-0812">Transmembrane</keyword>
<sequence length="620" mass="70190">MDIQSKREEHNQFNWRVWAAILVVVSGTVGFTATSLLLKLPQTPNCPRIFWPIASASMRLYCAQLEAQKKTVDSLLKAIELVEALPGNHPLRTEINRNVEEWSLDILSIAEEEFQKGELEKAIATARKIPEKVEAYNLIEERIERWRSIWEKGEEIFAEVEKQLRNANWNLAFRSAIELLNLDNKYWATIKYDETVENIQLAKEESSKLDTAYVLLRRGGLDNWFKAIEEAQKIGSSSYAYQEAQNVIDKAKEKLLSYIQNLIDNRAWYELQEVAQRIPEKLSLTEEVRDWKAIASAGIDASTGTVDSLQAAILAAEVIESSSPLYDTAQQLIGRWKNEVEDVKILSQARDIAISGTVEDLGSAIAQAELIPRSNPRYQEAQQEIKEWTRQIQLIEDQPILEQARLFAGRGDIPALQEAISQASLIGSGRTLYPEAQEEIRQWRRSIERQQDRPFLDQAQALANAKDYQSAIDMAGQIGRGRVLYPQAQDNINQWRREIKAQQDLQEALLIAQGRTSEALVTAITIVRRIPSSTEVGSQGRQALDRWSYQLLALSSERANQGLLQEAIRLARIIPSESSAYSSAQAQIQVWRKLLQPPAPPVTPVDPVTPPPSVMETNYQ</sequence>
<dbReference type="STRING" id="65393.PCC7424_5184"/>
<evidence type="ECO:0000313" key="4">
    <source>
        <dbReference type="Proteomes" id="UP000002384"/>
    </source>
</evidence>
<name>B7KI46_GLOC7</name>
<dbReference type="KEGG" id="cyc:PCC7424_5184"/>
<keyword evidence="4" id="KW-1185">Reference proteome</keyword>
<keyword evidence="2" id="KW-1133">Transmembrane helix</keyword>
<evidence type="ECO:0000313" key="3">
    <source>
        <dbReference type="EMBL" id="ACK73533.1"/>
    </source>
</evidence>
<dbReference type="Proteomes" id="UP000002384">
    <property type="component" value="Chromosome"/>
</dbReference>
<evidence type="ECO:0000256" key="2">
    <source>
        <dbReference type="SAM" id="Phobius"/>
    </source>
</evidence>
<dbReference type="EMBL" id="CP001291">
    <property type="protein sequence ID" value="ACK73533.1"/>
    <property type="molecule type" value="Genomic_DNA"/>
</dbReference>
<dbReference type="RefSeq" id="WP_015957112.1">
    <property type="nucleotide sequence ID" value="NC_011729.1"/>
</dbReference>
<feature type="transmembrane region" description="Helical" evidence="2">
    <location>
        <begin position="15"/>
        <end position="38"/>
    </location>
</feature>
<dbReference type="AlphaFoldDB" id="B7KI46"/>
<feature type="region of interest" description="Disordered" evidence="1">
    <location>
        <begin position="600"/>
        <end position="620"/>
    </location>
</feature>
<reference evidence="4" key="1">
    <citation type="journal article" date="2011" name="MBio">
        <title>Novel metabolic attributes of the genus Cyanothece, comprising a group of unicellular nitrogen-fixing Cyanobacteria.</title>
        <authorList>
            <person name="Bandyopadhyay A."/>
            <person name="Elvitigala T."/>
            <person name="Welsh E."/>
            <person name="Stockel J."/>
            <person name="Liberton M."/>
            <person name="Min H."/>
            <person name="Sherman L.A."/>
            <person name="Pakrasi H.B."/>
        </authorList>
    </citation>
    <scope>NUCLEOTIDE SEQUENCE [LARGE SCALE GENOMIC DNA]</scope>
    <source>
        <strain evidence="4">PCC 7424</strain>
    </source>
</reference>
<dbReference type="eggNOG" id="COG0457">
    <property type="taxonomic scope" value="Bacteria"/>
</dbReference>
<gene>
    <name evidence="3" type="ordered locus">PCC7424_5184</name>
</gene>
<dbReference type="HOGENOM" id="CLU_019646_0_0_3"/>
<organism evidence="3 4">
    <name type="scientific">Gloeothece citriformis (strain PCC 7424)</name>
    <name type="common">Cyanothece sp. (strain PCC 7424)</name>
    <dbReference type="NCBI Taxonomy" id="65393"/>
    <lineage>
        <taxon>Bacteria</taxon>
        <taxon>Bacillati</taxon>
        <taxon>Cyanobacteriota</taxon>
        <taxon>Cyanophyceae</taxon>
        <taxon>Oscillatoriophycideae</taxon>
        <taxon>Chroococcales</taxon>
        <taxon>Aphanothecaceae</taxon>
        <taxon>Gloeothece</taxon>
        <taxon>Gloeothece citriformis</taxon>
    </lineage>
</organism>
<accession>B7KI46</accession>
<feature type="compositionally biased region" description="Pro residues" evidence="1">
    <location>
        <begin position="600"/>
        <end position="613"/>
    </location>
</feature>
<keyword evidence="2" id="KW-0472">Membrane</keyword>
<proteinExistence type="predicted"/>
<evidence type="ECO:0000256" key="1">
    <source>
        <dbReference type="SAM" id="MobiDB-lite"/>
    </source>
</evidence>